<evidence type="ECO:0000256" key="2">
    <source>
        <dbReference type="SAM" id="Phobius"/>
    </source>
</evidence>
<keyword evidence="2" id="KW-0472">Membrane</keyword>
<gene>
    <name evidence="3" type="ORF">TCIL3000_6_4530</name>
</gene>
<keyword evidence="2" id="KW-1133">Transmembrane helix</keyword>
<feature type="transmembrane region" description="Helical" evidence="2">
    <location>
        <begin position="332"/>
        <end position="350"/>
    </location>
</feature>
<reference evidence="3" key="1">
    <citation type="journal article" date="2012" name="Proc. Natl. Acad. Sci. U.S.A.">
        <title>Antigenic diversity is generated by distinct evolutionary mechanisms in African trypanosome species.</title>
        <authorList>
            <person name="Jackson A.P."/>
            <person name="Berry A."/>
            <person name="Aslett M."/>
            <person name="Allison H.C."/>
            <person name="Burton P."/>
            <person name="Vavrova-Anderson J."/>
            <person name="Brown R."/>
            <person name="Browne H."/>
            <person name="Corton N."/>
            <person name="Hauser H."/>
            <person name="Gamble J."/>
            <person name="Gilderthorp R."/>
            <person name="Marcello L."/>
            <person name="McQuillan J."/>
            <person name="Otto T.D."/>
            <person name="Quail M.A."/>
            <person name="Sanders M.J."/>
            <person name="van Tonder A."/>
            <person name="Ginger M.L."/>
            <person name="Field M.C."/>
            <person name="Barry J.D."/>
            <person name="Hertz-Fowler C."/>
            <person name="Berriman M."/>
        </authorList>
    </citation>
    <scope>NUCLEOTIDE SEQUENCE</scope>
    <source>
        <strain evidence="3">IL3000</strain>
    </source>
</reference>
<accession>G0UP85</accession>
<feature type="transmembrane region" description="Helical" evidence="2">
    <location>
        <begin position="390"/>
        <end position="409"/>
    </location>
</feature>
<organism evidence="3">
    <name type="scientific">Trypanosoma congolense (strain IL3000)</name>
    <dbReference type="NCBI Taxonomy" id="1068625"/>
    <lineage>
        <taxon>Eukaryota</taxon>
        <taxon>Discoba</taxon>
        <taxon>Euglenozoa</taxon>
        <taxon>Kinetoplastea</taxon>
        <taxon>Metakinetoplastina</taxon>
        <taxon>Trypanosomatida</taxon>
        <taxon>Trypanosomatidae</taxon>
        <taxon>Trypanosoma</taxon>
        <taxon>Nannomonas</taxon>
    </lineage>
</organism>
<dbReference type="AlphaFoldDB" id="G0UP85"/>
<dbReference type="EMBL" id="HE575319">
    <property type="protein sequence ID" value="CCC91196.1"/>
    <property type="molecule type" value="Genomic_DNA"/>
</dbReference>
<feature type="transmembrane region" description="Helical" evidence="2">
    <location>
        <begin position="165"/>
        <end position="189"/>
    </location>
</feature>
<evidence type="ECO:0000256" key="1">
    <source>
        <dbReference type="SAM" id="MobiDB-lite"/>
    </source>
</evidence>
<feature type="transmembrane region" description="Helical" evidence="2">
    <location>
        <begin position="125"/>
        <end position="145"/>
    </location>
</feature>
<feature type="transmembrane region" description="Helical" evidence="2">
    <location>
        <begin position="218"/>
        <end position="238"/>
    </location>
</feature>
<feature type="transmembrane region" description="Helical" evidence="2">
    <location>
        <begin position="253"/>
        <end position="276"/>
    </location>
</feature>
<keyword evidence="2" id="KW-0812">Transmembrane</keyword>
<feature type="transmembrane region" description="Helical" evidence="2">
    <location>
        <begin position="362"/>
        <end position="383"/>
    </location>
</feature>
<dbReference type="VEuPathDB" id="TriTrypDB:TcIL3000_6_4530"/>
<feature type="transmembrane region" description="Helical" evidence="2">
    <location>
        <begin position="518"/>
        <end position="537"/>
    </location>
</feature>
<evidence type="ECO:0000313" key="3">
    <source>
        <dbReference type="EMBL" id="CCC91196.1"/>
    </source>
</evidence>
<sequence>MNHHENPLDEREGGNQNGVEEMPKGIEPDEYVGEYQQAPRDEDGEQVYYDPDGQHEYYYDPVDGNYYYYAAPLEGGANSLENLDELAAVPDGAAKVENFDDWEPEHYNCFSDTILSLFASSGYKLYLCLLLYCAIVLQFMLSLNWTMQILYRFYAPQSELEHNGWSPVCFFVIFILFTFTVVTALCTSLDMLHGVWHAKRDDTHFWGVMAFSGKTPPVLLYVFIIALTTILPFLWGVIEASAQRGSFVYFLRIYAFAAIVTMECMIVACYLWFYILGIRQKVVAARTYEDRDDFQSWVRASKYAKDSELKKRWYHASTLLEEYGLDHSTLRWNSLVFTIGFVPLFSVYTAHVFSANVDYPDMTWGVICSVALCCIYFLSWTTLFRIRSHWSIYLSVFLIAMLLLFGIIGAAASHLPAALGFIVVLFLLTQCMLTRKRLHSLTQIEQCVVFRVRADTHPQGGPRRRRWDMYLCCCRELIVSCFRCLGAREAIGYRHPDIVRAEEQYNRESVCLRTDQKVLLYWWLFVMVAVATLIGMGNSMTNDYKKEIATASGVPIDGSNPGLAFCGVRYNTNGSTPLGLFELSLLSALSYTVGTTGEADFATWFSFFPNFVRKHPMRLPPSLNYVTGRVVVPFSHYVDLTSDYHFVTLNTNYRGLSLMGSLDEWGASVTLQLAKVFSPIVSMWPSTYQRSFVQKASFIRQWFPGIDVLHNVSVLVEGLIDDGKKERVVLVGDGFNGGYAKLLSSKFGVQFVAFNAPGGGNRLLPGVEGTQIVSARALVPLVDTMGDTTHTVFLPCDESYSSVRCGKIETTITTLGSICGDQYGRSVK</sequence>
<proteinExistence type="predicted"/>
<feature type="transmembrane region" description="Helical" evidence="2">
    <location>
        <begin position="415"/>
        <end position="433"/>
    </location>
</feature>
<name>G0UP85_TRYCI</name>
<feature type="compositionally biased region" description="Basic and acidic residues" evidence="1">
    <location>
        <begin position="1"/>
        <end position="13"/>
    </location>
</feature>
<feature type="region of interest" description="Disordered" evidence="1">
    <location>
        <begin position="1"/>
        <end position="52"/>
    </location>
</feature>
<protein>
    <submittedName>
        <fullName evidence="3">Uncharacterized protein</fullName>
    </submittedName>
</protein>